<evidence type="ECO:0000256" key="6">
    <source>
        <dbReference type="ARBA" id="ARBA00023136"/>
    </source>
</evidence>
<dbReference type="InterPro" id="IPR040241">
    <property type="entry name" value="TRP_Flc/Pkd2-like"/>
</dbReference>
<proteinExistence type="inferred from homology"/>
<feature type="domain" description="ML-like" evidence="10">
    <location>
        <begin position="55"/>
        <end position="196"/>
    </location>
</feature>
<dbReference type="OrthoDB" id="5377623at2759"/>
<evidence type="ECO:0000256" key="5">
    <source>
        <dbReference type="ARBA" id="ARBA00022989"/>
    </source>
</evidence>
<evidence type="ECO:0000256" key="1">
    <source>
        <dbReference type="ARBA" id="ARBA00004141"/>
    </source>
</evidence>
<sequence>MVLSWWWRRRWCCWVFGICSILLISGARAQGRINFNPDDGEVKAAPEDLRDDRKPALYTADYGECMEDSAIKITRFDAAYYSDNMTISFNIDGYTTLVNESLMIHLSVAAYGESRFDLVFNPCRTNIPSLCPVTSSVNITATHAIPVSVNDVSRIPAIAFTIPDFEGRADLRIFSNSTQSQTACVTALITNGNSFSHSKIISPALGALAASVGLASFITAMGAGDSVVSSRRLYAHSLSAYTLFSCFHSVYLTGTLSVNFPSVLLAFWSNFAWSAGIIGLNSMQKSLDRFTGGPRHADGSLAPDMSSFEMARGLYPLAKRYVRFGEHQKAGLPKPGNFTGFPATLAMSEVIVRNALVTSFLWLLVVLAAVAISIIGLKLAINISVRTGIIKENRLLIFRESWWDYLESALCKVFLIAVFPLVSLATFQFTLHEAGPSAVAALVFILLIVGLSAAALAAYRARWRGGRVRVNRMNRVIYPQFKAGFIPWMVVSRRSSINSTRRKIIMPWWELSIETAGERGSVHENLRFIRQFGWLASRFRRRVWWAFGPLLFFEILRGIFHGGGSGKPKAQVYGLLIVEIIYFIVLACTMPFESTRLNVFTAYMLPIMRISTLAILCVILATPELNRIIVTVLGIVVIVIQGVTVVIAITLAVISLYATYLKIAPRGHQIRPEGMNPTREKYLEHIEKRALDLPTVKTAAHHQQQQLPAPSSFSINYIRRCPKIDDEYDGPARSVFSRSSYMGSAAWGHGGEDEPVSRVGSPNYYLARLQRPVWPSDSPAGFVNASEVIVMPASPFPSVAATTTTTTAPNSDMDLHSPRESAEETAAVVEDVVQEKGASSIHTTADN</sequence>
<name>A0A3N4JYD8_9PEZI</name>
<evidence type="ECO:0000256" key="8">
    <source>
        <dbReference type="SAM" id="Phobius"/>
    </source>
</evidence>
<evidence type="ECO:0000256" key="3">
    <source>
        <dbReference type="ARBA" id="ARBA00022692"/>
    </source>
</evidence>
<feature type="transmembrane region" description="Helical" evidence="8">
    <location>
        <begin position="200"/>
        <end position="221"/>
    </location>
</feature>
<evidence type="ECO:0000259" key="10">
    <source>
        <dbReference type="SMART" id="SM01320"/>
    </source>
</evidence>
<protein>
    <submittedName>
        <fullName evidence="11">TRP-domain-containing protein</fullName>
    </submittedName>
</protein>
<dbReference type="Pfam" id="PF14558">
    <property type="entry name" value="TRP_N"/>
    <property type="match status" value="1"/>
</dbReference>
<comment type="similarity">
    <text evidence="2">Belongs to the transient receptor potential (TRP) ion channel family.</text>
</comment>
<reference evidence="11 12" key="1">
    <citation type="journal article" date="2018" name="Nat. Ecol. Evol.">
        <title>Pezizomycetes genomes reveal the molecular basis of ectomycorrhizal truffle lifestyle.</title>
        <authorList>
            <person name="Murat C."/>
            <person name="Payen T."/>
            <person name="Noel B."/>
            <person name="Kuo A."/>
            <person name="Morin E."/>
            <person name="Chen J."/>
            <person name="Kohler A."/>
            <person name="Krizsan K."/>
            <person name="Balestrini R."/>
            <person name="Da Silva C."/>
            <person name="Montanini B."/>
            <person name="Hainaut M."/>
            <person name="Levati E."/>
            <person name="Barry K.W."/>
            <person name="Belfiori B."/>
            <person name="Cichocki N."/>
            <person name="Clum A."/>
            <person name="Dockter R.B."/>
            <person name="Fauchery L."/>
            <person name="Guy J."/>
            <person name="Iotti M."/>
            <person name="Le Tacon F."/>
            <person name="Lindquist E.A."/>
            <person name="Lipzen A."/>
            <person name="Malagnac F."/>
            <person name="Mello A."/>
            <person name="Molinier V."/>
            <person name="Miyauchi S."/>
            <person name="Poulain J."/>
            <person name="Riccioni C."/>
            <person name="Rubini A."/>
            <person name="Sitrit Y."/>
            <person name="Splivallo R."/>
            <person name="Traeger S."/>
            <person name="Wang M."/>
            <person name="Zifcakova L."/>
            <person name="Wipf D."/>
            <person name="Zambonelli A."/>
            <person name="Paolocci F."/>
            <person name="Nowrousian M."/>
            <person name="Ottonello S."/>
            <person name="Baldrian P."/>
            <person name="Spatafora J.W."/>
            <person name="Henrissat B."/>
            <person name="Nagy L.G."/>
            <person name="Aury J.M."/>
            <person name="Wincker P."/>
            <person name="Grigoriev I.V."/>
            <person name="Bonfante P."/>
            <person name="Martin F.M."/>
        </authorList>
    </citation>
    <scope>NUCLEOTIDE SEQUENCE [LARGE SCALE GENOMIC DNA]</scope>
    <source>
        <strain evidence="11 12">120613-1</strain>
    </source>
</reference>
<comment type="subcellular location">
    <subcellularLocation>
        <location evidence="1">Membrane</location>
        <topology evidence="1">Multi-pass membrane protein</topology>
    </subcellularLocation>
</comment>
<evidence type="ECO:0000313" key="11">
    <source>
        <dbReference type="EMBL" id="RPB01852.1"/>
    </source>
</evidence>
<dbReference type="SMART" id="SM01320">
    <property type="entry name" value="TRP_N"/>
    <property type="match status" value="1"/>
</dbReference>
<feature type="transmembrane region" description="Helical" evidence="8">
    <location>
        <begin position="543"/>
        <end position="560"/>
    </location>
</feature>
<feature type="transmembrane region" description="Helical" evidence="8">
    <location>
        <begin position="362"/>
        <end position="381"/>
    </location>
</feature>
<keyword evidence="12" id="KW-1185">Reference proteome</keyword>
<dbReference type="PANTHER" id="PTHR31145">
    <property type="entry name" value="INTEGRAL MEMBRANE PROTEIN (AFU_ORTHOLOGUE AFUA_7G01610)"/>
    <property type="match status" value="1"/>
</dbReference>
<dbReference type="AlphaFoldDB" id="A0A3N4JYD8"/>
<evidence type="ECO:0000256" key="9">
    <source>
        <dbReference type="SAM" id="SignalP"/>
    </source>
</evidence>
<dbReference type="GO" id="GO:0016020">
    <property type="term" value="C:membrane"/>
    <property type="evidence" value="ECO:0007669"/>
    <property type="project" value="UniProtKB-SubCell"/>
</dbReference>
<keyword evidence="6 8" id="KW-0472">Membrane</keyword>
<feature type="transmembrane region" description="Helical" evidence="8">
    <location>
        <begin position="599"/>
        <end position="622"/>
    </location>
</feature>
<dbReference type="STRING" id="1336337.A0A3N4JYD8"/>
<keyword evidence="3 8" id="KW-0812">Transmembrane</keyword>
<dbReference type="Proteomes" id="UP000276215">
    <property type="component" value="Unassembled WGS sequence"/>
</dbReference>
<keyword evidence="5 8" id="KW-1133">Transmembrane helix</keyword>
<dbReference type="InterPro" id="IPR010308">
    <property type="entry name" value="TRP_C"/>
</dbReference>
<accession>A0A3N4JYD8</accession>
<feature type="signal peptide" evidence="9">
    <location>
        <begin position="1"/>
        <end position="29"/>
    </location>
</feature>
<feature type="transmembrane region" description="Helical" evidence="8">
    <location>
        <begin position="402"/>
        <end position="427"/>
    </location>
</feature>
<gene>
    <name evidence="11" type="ORF">L873DRAFT_1675503</name>
</gene>
<feature type="compositionally biased region" description="Basic and acidic residues" evidence="7">
    <location>
        <begin position="813"/>
        <end position="822"/>
    </location>
</feature>
<feature type="region of interest" description="Disordered" evidence="7">
    <location>
        <begin position="801"/>
        <end position="823"/>
    </location>
</feature>
<feature type="transmembrane region" description="Helical" evidence="8">
    <location>
        <begin position="233"/>
        <end position="252"/>
    </location>
</feature>
<dbReference type="PANTHER" id="PTHR31145:SF7">
    <property type="entry name" value="TRP-LIKE ION CHANNEL"/>
    <property type="match status" value="1"/>
</dbReference>
<feature type="chain" id="PRO_5018332779" evidence="9">
    <location>
        <begin position="30"/>
        <end position="847"/>
    </location>
</feature>
<dbReference type="Pfam" id="PF06011">
    <property type="entry name" value="TRP"/>
    <property type="match status" value="1"/>
</dbReference>
<feature type="transmembrane region" description="Helical" evidence="8">
    <location>
        <begin position="439"/>
        <end position="459"/>
    </location>
</feature>
<evidence type="ECO:0000256" key="7">
    <source>
        <dbReference type="SAM" id="MobiDB-lite"/>
    </source>
</evidence>
<evidence type="ECO:0000256" key="2">
    <source>
        <dbReference type="ARBA" id="ARBA00010642"/>
    </source>
</evidence>
<dbReference type="GO" id="GO:0009272">
    <property type="term" value="P:fungal-type cell wall biogenesis"/>
    <property type="evidence" value="ECO:0007669"/>
    <property type="project" value="TreeGrafter"/>
</dbReference>
<dbReference type="InterPro" id="IPR032800">
    <property type="entry name" value="TRP_N"/>
</dbReference>
<feature type="transmembrane region" description="Helical" evidence="8">
    <location>
        <begin position="628"/>
        <end position="661"/>
    </location>
</feature>
<feature type="transmembrane region" description="Helical" evidence="8">
    <location>
        <begin position="572"/>
        <end position="592"/>
    </location>
</feature>
<dbReference type="EMBL" id="ML120371">
    <property type="protein sequence ID" value="RPB01852.1"/>
    <property type="molecule type" value="Genomic_DNA"/>
</dbReference>
<evidence type="ECO:0000256" key="4">
    <source>
        <dbReference type="ARBA" id="ARBA00022729"/>
    </source>
</evidence>
<feature type="transmembrane region" description="Helical" evidence="8">
    <location>
        <begin position="258"/>
        <end position="280"/>
    </location>
</feature>
<organism evidence="11 12">
    <name type="scientific">Choiromyces venosus 120613-1</name>
    <dbReference type="NCBI Taxonomy" id="1336337"/>
    <lineage>
        <taxon>Eukaryota</taxon>
        <taxon>Fungi</taxon>
        <taxon>Dikarya</taxon>
        <taxon>Ascomycota</taxon>
        <taxon>Pezizomycotina</taxon>
        <taxon>Pezizomycetes</taxon>
        <taxon>Pezizales</taxon>
        <taxon>Tuberaceae</taxon>
        <taxon>Choiromyces</taxon>
    </lineage>
</organism>
<dbReference type="GO" id="GO:0055085">
    <property type="term" value="P:transmembrane transport"/>
    <property type="evidence" value="ECO:0007669"/>
    <property type="project" value="TreeGrafter"/>
</dbReference>
<keyword evidence="4 9" id="KW-0732">Signal</keyword>
<evidence type="ECO:0000313" key="12">
    <source>
        <dbReference type="Proteomes" id="UP000276215"/>
    </source>
</evidence>